<dbReference type="HAMAP" id="MF_01974">
    <property type="entry name" value="MetAP_1"/>
    <property type="match status" value="1"/>
</dbReference>
<dbReference type="InParanoid" id="A0A168P2D9"/>
<feature type="binding site" evidence="5">
    <location>
        <position position="259"/>
    </location>
    <ligand>
        <name>substrate</name>
    </ligand>
</feature>
<proteinExistence type="inferred from homology"/>
<feature type="binding site" evidence="5">
    <location>
        <position position="178"/>
    </location>
    <ligand>
        <name>a divalent metal cation</name>
        <dbReference type="ChEBI" id="CHEBI:60240"/>
        <label>1</label>
    </ligand>
</feature>
<keyword evidence="2 5" id="KW-0645">Protease</keyword>
<dbReference type="GO" id="GO:0046872">
    <property type="term" value="F:metal ion binding"/>
    <property type="evidence" value="ECO:0007669"/>
    <property type="project" value="UniProtKB-UniRule"/>
</dbReference>
<dbReference type="PANTHER" id="PTHR43330:SF8">
    <property type="entry name" value="METHIONINE AMINOPEPTIDASE 1D, MITOCHONDRIAL"/>
    <property type="match status" value="1"/>
</dbReference>
<feature type="binding site" evidence="5">
    <location>
        <position position="189"/>
    </location>
    <ligand>
        <name>a divalent metal cation</name>
        <dbReference type="ChEBI" id="CHEBI:60240"/>
        <label>1</label>
    </ligand>
</feature>
<dbReference type="CDD" id="cd01086">
    <property type="entry name" value="MetAP1"/>
    <property type="match status" value="1"/>
</dbReference>
<keyword evidence="4 5" id="KW-0378">Hydrolase</keyword>
<dbReference type="InterPro" id="IPR002467">
    <property type="entry name" value="Pept_M24A_MAP1"/>
</dbReference>
<sequence length="330" mass="35937">MLSPHRFAAFLHRQCHQRGSLHTTPLLQSPRQAPNKAHKWGNYERLSPASLFPTPVRDRPRLAVSSAIPLPSYAAQGFSSEWGPAIPHHTQSDLVSLRASAQLAKKILTMGGQLCKEGVTTNDIDRILHAAILAEGAYPSPLNYMGFPKSICTSINNVIAHGIPDDRPLENGDIINIDVTVYLDGYHGDTSATFYVGQVDDKGRALVECTQEALTKAINICGPNVPLNEIGRVISDHASANGYSVSDELSGHGIGKEFHCLPLIYHHVNDEDDRMTPGMVFTIEPVLSQGSSMGLMWPDEWTIATIDGGRSAQFEHMVAITEDGAEVLTK</sequence>
<evidence type="ECO:0000256" key="4">
    <source>
        <dbReference type="ARBA" id="ARBA00022801"/>
    </source>
</evidence>
<reference evidence="8" key="1">
    <citation type="submission" date="2016-04" db="EMBL/GenBank/DDBJ databases">
        <authorList>
            <person name="Evans L.H."/>
            <person name="Alamgir A."/>
            <person name="Owens N."/>
            <person name="Weber N.D."/>
            <person name="Virtaneva K."/>
            <person name="Barbian K."/>
            <person name="Babar A."/>
            <person name="Rosenke K."/>
        </authorList>
    </citation>
    <scope>NUCLEOTIDE SEQUENCE [LARGE SCALE GENOMIC DNA]</scope>
    <source>
        <strain evidence="8">CBS 101.48</strain>
    </source>
</reference>
<organism evidence="8">
    <name type="scientific">Absidia glauca</name>
    <name type="common">Pin mould</name>
    <dbReference type="NCBI Taxonomy" id="4829"/>
    <lineage>
        <taxon>Eukaryota</taxon>
        <taxon>Fungi</taxon>
        <taxon>Fungi incertae sedis</taxon>
        <taxon>Mucoromycota</taxon>
        <taxon>Mucoromycotina</taxon>
        <taxon>Mucoromycetes</taxon>
        <taxon>Mucorales</taxon>
        <taxon>Cunninghamellaceae</taxon>
        <taxon>Absidia</taxon>
    </lineage>
</organism>
<evidence type="ECO:0000256" key="2">
    <source>
        <dbReference type="ARBA" id="ARBA00022670"/>
    </source>
</evidence>
<comment type="function">
    <text evidence="6">Cotranslationally removes the N-terminal methionine from nascent proteins. The N-terminal methionine is often cleaved when the second residue in the primary sequence is small and uncharged (Met-Ala-, Cys, Gly, Pro, Ser, Thr, or Val).</text>
</comment>
<evidence type="ECO:0000256" key="5">
    <source>
        <dbReference type="HAMAP-Rule" id="MF_03174"/>
    </source>
</evidence>
<feature type="binding site" evidence="5">
    <location>
        <position position="284"/>
    </location>
    <ligand>
        <name>a divalent metal cation</name>
        <dbReference type="ChEBI" id="CHEBI:60240"/>
        <label>2</label>
        <note>catalytic</note>
    </ligand>
</feature>
<protein>
    <recommendedName>
        <fullName evidence="6">Methionine aminopeptidase</fullName>
        <ecNumber evidence="6">3.4.11.18</ecNumber>
    </recommendedName>
</protein>
<accession>A0A168P2D9</accession>
<dbReference type="OrthoDB" id="3209743at2759"/>
<dbReference type="InterPro" id="IPR000994">
    <property type="entry name" value="Pept_M24"/>
</dbReference>
<feature type="domain" description="Peptidase M24" evidence="7">
    <location>
        <begin position="97"/>
        <end position="322"/>
    </location>
</feature>
<dbReference type="AlphaFoldDB" id="A0A168P2D9"/>
<feature type="binding site" evidence="5">
    <location>
        <position position="315"/>
    </location>
    <ligand>
        <name>a divalent metal cation</name>
        <dbReference type="ChEBI" id="CHEBI:60240"/>
        <label>1</label>
    </ligand>
</feature>
<gene>
    <name evidence="8" type="primary">ABSGL_07391.1 scaffold 8789</name>
</gene>
<name>A0A168P2D9_ABSGL</name>
<comment type="cofactor">
    <cofactor evidence="5">
        <name>Co(2+)</name>
        <dbReference type="ChEBI" id="CHEBI:48828"/>
    </cofactor>
    <cofactor evidence="5">
        <name>Zn(2+)</name>
        <dbReference type="ChEBI" id="CHEBI:29105"/>
    </cofactor>
    <cofactor evidence="5">
        <name>Mn(2+)</name>
        <dbReference type="ChEBI" id="CHEBI:29035"/>
    </cofactor>
    <cofactor evidence="5">
        <name>Fe(2+)</name>
        <dbReference type="ChEBI" id="CHEBI:29033"/>
    </cofactor>
    <text evidence="5">Binds 2 divalent metal cations per subunit. Has a high-affinity and a low affinity metal-binding site. The true nature of the physiological cofactor is under debate. The enzyme is active with cobalt, zinc, manganese or divalent iron ions. Most likely, methionine aminopeptidases function as mononuclear Fe(2+)-metalloproteases under physiological conditions, and the catalytically relevant metal-binding site has been assigned to the histidine-containing high-affinity site.</text>
</comment>
<feature type="binding site" evidence="5">
    <location>
        <position position="161"/>
    </location>
    <ligand>
        <name>substrate</name>
    </ligand>
</feature>
<keyword evidence="1 5" id="KW-0031">Aminopeptidase</keyword>
<evidence type="ECO:0000313" key="9">
    <source>
        <dbReference type="Proteomes" id="UP000078561"/>
    </source>
</evidence>
<evidence type="ECO:0000256" key="3">
    <source>
        <dbReference type="ARBA" id="ARBA00022723"/>
    </source>
</evidence>
<comment type="similarity">
    <text evidence="5">Belongs to the peptidase M24A family. Methionine aminopeptidase type 1 subfamily.</text>
</comment>
<dbReference type="Proteomes" id="UP000078561">
    <property type="component" value="Unassembled WGS sequence"/>
</dbReference>
<dbReference type="STRING" id="4829.A0A168P2D9"/>
<dbReference type="GO" id="GO:0070006">
    <property type="term" value="F:metalloaminopeptidase activity"/>
    <property type="evidence" value="ECO:0007669"/>
    <property type="project" value="UniProtKB-UniRule"/>
</dbReference>
<dbReference type="GO" id="GO:0006508">
    <property type="term" value="P:proteolysis"/>
    <property type="evidence" value="ECO:0007669"/>
    <property type="project" value="UniProtKB-KW"/>
</dbReference>
<feature type="binding site" evidence="5">
    <location>
        <position position="315"/>
    </location>
    <ligand>
        <name>a divalent metal cation</name>
        <dbReference type="ChEBI" id="CHEBI:60240"/>
        <label>2</label>
        <note>catalytic</note>
    </ligand>
</feature>
<dbReference type="GO" id="GO:0004239">
    <property type="term" value="F:initiator methionyl aminopeptidase activity"/>
    <property type="evidence" value="ECO:0007669"/>
    <property type="project" value="UniProtKB-UniRule"/>
</dbReference>
<keyword evidence="9" id="KW-1185">Reference proteome</keyword>
<evidence type="ECO:0000313" key="8">
    <source>
        <dbReference type="EMBL" id="SAM01648.1"/>
    </source>
</evidence>
<dbReference type="EMBL" id="LT553539">
    <property type="protein sequence ID" value="SAM01648.1"/>
    <property type="molecule type" value="Genomic_DNA"/>
</dbReference>
<dbReference type="PANTHER" id="PTHR43330">
    <property type="entry name" value="METHIONINE AMINOPEPTIDASE"/>
    <property type="match status" value="1"/>
</dbReference>
<keyword evidence="3 5" id="KW-0479">Metal-binding</keyword>
<dbReference type="SUPFAM" id="SSF55920">
    <property type="entry name" value="Creatinase/aminopeptidase"/>
    <property type="match status" value="1"/>
</dbReference>
<feature type="binding site" evidence="5">
    <location>
        <position position="252"/>
    </location>
    <ligand>
        <name>a divalent metal cation</name>
        <dbReference type="ChEBI" id="CHEBI:60240"/>
        <label>2</label>
        <note>catalytic</note>
    </ligand>
</feature>
<dbReference type="InterPro" id="IPR001714">
    <property type="entry name" value="Pept_M24_MAP"/>
</dbReference>
<dbReference type="PRINTS" id="PR00599">
    <property type="entry name" value="MAPEPTIDASE"/>
</dbReference>
<dbReference type="OMA" id="RGAESCY"/>
<evidence type="ECO:0000256" key="6">
    <source>
        <dbReference type="RuleBase" id="RU003653"/>
    </source>
</evidence>
<dbReference type="NCBIfam" id="TIGR00500">
    <property type="entry name" value="met_pdase_I"/>
    <property type="match status" value="1"/>
</dbReference>
<feature type="binding site" evidence="5">
    <location>
        <position position="189"/>
    </location>
    <ligand>
        <name>a divalent metal cation</name>
        <dbReference type="ChEBI" id="CHEBI:60240"/>
        <label>2</label>
        <note>catalytic</note>
    </ligand>
</feature>
<evidence type="ECO:0000259" key="7">
    <source>
        <dbReference type="Pfam" id="PF00557"/>
    </source>
</evidence>
<dbReference type="EC" id="3.4.11.18" evidence="6"/>
<dbReference type="InterPro" id="IPR036005">
    <property type="entry name" value="Creatinase/aminopeptidase-like"/>
</dbReference>
<comment type="catalytic activity">
    <reaction evidence="5 6">
        <text>Release of N-terminal amino acids, preferentially methionine, from peptides and arylamides.</text>
        <dbReference type="EC" id="3.4.11.18"/>
    </reaction>
</comment>
<evidence type="ECO:0000256" key="1">
    <source>
        <dbReference type="ARBA" id="ARBA00022438"/>
    </source>
</evidence>
<dbReference type="Pfam" id="PF00557">
    <property type="entry name" value="Peptidase_M24"/>
    <property type="match status" value="1"/>
</dbReference>
<dbReference type="Gene3D" id="3.90.230.10">
    <property type="entry name" value="Creatinase/methionine aminopeptidase superfamily"/>
    <property type="match status" value="1"/>
</dbReference>